<evidence type="ECO:0000256" key="1">
    <source>
        <dbReference type="ARBA" id="ARBA00022723"/>
    </source>
</evidence>
<feature type="domain" description="C2" evidence="5">
    <location>
        <begin position="1079"/>
        <end position="1209"/>
    </location>
</feature>
<feature type="domain" description="C2" evidence="5">
    <location>
        <begin position="1232"/>
        <end position="1362"/>
    </location>
</feature>
<dbReference type="CDD" id="cd00030">
    <property type="entry name" value="C2"/>
    <property type="match status" value="10"/>
</dbReference>
<feature type="domain" description="C2" evidence="5">
    <location>
        <begin position="926"/>
        <end position="1056"/>
    </location>
</feature>
<feature type="compositionally biased region" description="Acidic residues" evidence="4">
    <location>
        <begin position="381"/>
        <end position="399"/>
    </location>
</feature>
<comment type="caution">
    <text evidence="6">The sequence shown here is derived from an EMBL/GenBank/DDBJ whole genome shotgun (WGS) entry which is preliminary data.</text>
</comment>
<dbReference type="GO" id="GO:0016020">
    <property type="term" value="C:membrane"/>
    <property type="evidence" value="ECO:0007669"/>
    <property type="project" value="TreeGrafter"/>
</dbReference>
<dbReference type="SUPFAM" id="SSF49562">
    <property type="entry name" value="C2 domain (Calcium/lipid-binding domain, CaLB)"/>
    <property type="match status" value="10"/>
</dbReference>
<accession>A0A5A8C5F9</accession>
<dbReference type="Gene3D" id="2.60.40.150">
    <property type="entry name" value="C2 domain"/>
    <property type="match status" value="10"/>
</dbReference>
<feature type="region of interest" description="Disordered" evidence="4">
    <location>
        <begin position="613"/>
        <end position="636"/>
    </location>
</feature>
<reference evidence="6 7" key="1">
    <citation type="submission" date="2019-07" db="EMBL/GenBank/DDBJ databases">
        <title>Genomes of Cafeteria roenbergensis.</title>
        <authorList>
            <person name="Fischer M.G."/>
            <person name="Hackl T."/>
            <person name="Roman M."/>
        </authorList>
    </citation>
    <scope>NUCLEOTIDE SEQUENCE [LARGE SCALE GENOMIC DNA]</scope>
    <source>
        <strain evidence="6 7">BVI</strain>
    </source>
</reference>
<feature type="domain" description="C2" evidence="5">
    <location>
        <begin position="1538"/>
        <end position="1668"/>
    </location>
</feature>
<feature type="compositionally biased region" description="Low complexity" evidence="4">
    <location>
        <begin position="621"/>
        <end position="636"/>
    </location>
</feature>
<evidence type="ECO:0000256" key="3">
    <source>
        <dbReference type="PROSITE-ProRule" id="PRU00339"/>
    </source>
</evidence>
<feature type="domain" description="C2" evidence="5">
    <location>
        <begin position="1691"/>
        <end position="1821"/>
    </location>
</feature>
<dbReference type="SMART" id="SM00239">
    <property type="entry name" value="C2"/>
    <property type="match status" value="10"/>
</dbReference>
<name>A0A5A8C5F9_CAFRO</name>
<dbReference type="InterPro" id="IPR000008">
    <property type="entry name" value="C2_dom"/>
</dbReference>
<organism evidence="6 7">
    <name type="scientific">Cafeteria roenbergensis</name>
    <name type="common">Marine flagellate</name>
    <dbReference type="NCBI Taxonomy" id="33653"/>
    <lineage>
        <taxon>Eukaryota</taxon>
        <taxon>Sar</taxon>
        <taxon>Stramenopiles</taxon>
        <taxon>Bigyra</taxon>
        <taxon>Opalozoa</taxon>
        <taxon>Bicosoecida</taxon>
        <taxon>Cafeteriaceae</taxon>
        <taxon>Cafeteria</taxon>
    </lineage>
</organism>
<sequence>MASAVPDGHAELTMLRRLDEASQRLQEEGKYLEALECMERGLVVRQHLFGADSEEVWGACRSVGELCNMLAMSYLQQEDFDMVTELLKKAEILTERDAAGRAVTYNNLACYYRRVGRLHAALKFLKKALSIEARLERVTNPADTHLNICAVLSQLSRHAEALRHAQAALRLINHELFGASDAAGGGAVPAQKADRIAVLCITYHNLGAENEHLRRWEDSLQAYGQGIDTAGLYLGEDHGISQTLRKSYRAAAKAMAKAQGHRMGVGGPAQPKTRRAKTLPRVAAKDPASSKQPEPEASGPSSTAAQARARAREEADKPAEPASATTPRAGAQAATAPPRRLPSISGASAHTPEVSKAPESPDALDSLSADARSPEPLAEASADDEYDDDDDYADEDEDGEVSRAGDDAIGGALVVRAVTLQGTGGRMRSASLRLGVGTADGGSVRFFSQTAETAVDGGSVVWKLDPFVACSLAAFGSGEETCLVVEASGKTTAGSTKRGMGMMLLDEALLVGGEALSERVVPVTTLRIGARVVVEVAFLADASPDEAVRAVMGGLTGLEAKPGEPAAADDYDDAGEWDDAEPEAPKELPKAAAETRRRMEEAQALLPAASSDPAKLPIVLPPSGASAESSPPSGDSLPRCLTMFVERCEGLHGPDGSFAGRFNPYVTACVVGPDGKALGPVGATRSVANADSPSWNESIRVRLPAGAPRTGLSVVLTVSDEDGVSARDHLGSVTIPLMAREAGAEAAVAAGASMEMPDEEQPAARMWASGRWEAECKPPSTVGLPDGGSSPRCLTMFVERCEGLHGPDGSFAGRFNPYVTACVVGPDGKALGPVGATRSVANADSPSWNESIRVRLPAGAPRTGLSVVLTVSDEDGVSARDHLGSVTIPLMAREAGAEAAVAAGASMEMPDEEQPAARMWASGRWEAECKPPSTVGLPDGGSSPRCLTMFVERCEGLHGPDGSFAGRFNPYVTACVVGPDGKALGPVGATRSVANADSPSWNESIRVRLPAGAPRTGLSVVLTVSDEDGVSARDHLGSVTIPLMAREAGAEAAVAAGASMEMPDEEQPAARMWASGRWEAECKPPSTVGLPDGGSSPRCLTMFVERCEGLHGPDGSFAGRFNPYVTACVVGPDGKALGPVGATRSVANADSPSWNESIRVRLPAGAPRTGLSVVLTVSDEDGVSARDHLGSVTIPLMAREAGAEAAVAAGASMEMPDEEQPAARMWASGRWEAECKPPSTVGLPDGGSSPRCLTMFVERCEGLHGPDGSFAGRFNPYVTACVVGPDGKALGPVGATRSVANADSPSWNESIRVRLPAGAPRTGLSVVLTVSDEDGVSARDHLGSVTIPLMAREAGAEAAVAAGASMEMPDEEQPAARMWASGRWEAECKPPSTVGLPDGGSSPRCLTMFVERCEGLHGPDGSFAGRFNPYVTACVVGPDGKALGPVGATRSVANADSPSWNESIRVRLPAGAPRTGLSVVLTVSDEDGVSARDHLGSVTIPLMAREAGAEAAVAAGASMEMPDEEQPAARMWASGRWEAECKPPSTVGLPDGGSSPRCLTMFVERCEGLHGPDGSFAGRFNPYVTACVVGPDGKALGPVGATRSVANADSPSWNESIRVRLPAGAPRTGLSVVLTVSDEDGVSARDHLGSVTIPLMAREAGAEAAVAAGASMEMPDEEQPAARMWASGRWEAECKPPSTVGLPDGGSSPRCLTMFVERCEGLHGPDGSFAGRFNPYVTACVVGPDGKALGPVGATRSVANADSPSWNESIRVRLPAGAPRTGLSVVLTVSDEDGVSARDHLGSVTIPLMAREAGAEAAVAAGASMEMPDEEQPAARMWASGRWEAECKPPSTVGLPDGGSSPRCLTMFVERCEGLHGPDGSFAGRFNPYVTACVVGPDGKALGPVGATRSVANADSPSWNESIRVRLPAGAPRTGLSVVLTVSDEDGVSARDHLGSVTIPLMAREAGAEAAVAAGASMEMPDEEQPAARMWASGRWEAECKPPSTVGLPDGGSSPRCLTMFVERCEGLHGPDGSFAGRFNPYVTACVVGPDGKALGPVGATRSVANADSPSWNESIRVRLPAGAPRTGLSVVLTVSDEDGVSARDHLGSVTIPLMAREAGAEAAVAAGASMEMPDEEQPAARMWASGRWQSL</sequence>
<keyword evidence="2" id="KW-0106">Calcium</keyword>
<feature type="region of interest" description="Disordered" evidence="4">
    <location>
        <begin position="558"/>
        <end position="599"/>
    </location>
</feature>
<feature type="compositionally biased region" description="Acidic residues" evidence="4">
    <location>
        <begin position="567"/>
        <end position="582"/>
    </location>
</feature>
<proteinExistence type="predicted"/>
<dbReference type="PROSITE" id="PS50004">
    <property type="entry name" value="C2"/>
    <property type="match status" value="10"/>
</dbReference>
<evidence type="ECO:0000313" key="7">
    <source>
        <dbReference type="Proteomes" id="UP000323011"/>
    </source>
</evidence>
<dbReference type="SMART" id="SM00028">
    <property type="entry name" value="TPR"/>
    <property type="match status" value="4"/>
</dbReference>
<feature type="compositionally biased region" description="Basic and acidic residues" evidence="4">
    <location>
        <begin position="583"/>
        <end position="599"/>
    </location>
</feature>
<dbReference type="Pfam" id="PF13374">
    <property type="entry name" value="TPR_10"/>
    <property type="match status" value="1"/>
</dbReference>
<feature type="compositionally biased region" description="Basic and acidic residues" evidence="4">
    <location>
        <begin position="310"/>
        <end position="319"/>
    </location>
</feature>
<keyword evidence="1" id="KW-0479">Metal-binding</keyword>
<keyword evidence="7" id="KW-1185">Reference proteome</keyword>
<dbReference type="SUPFAM" id="SSF48452">
    <property type="entry name" value="TPR-like"/>
    <property type="match status" value="1"/>
</dbReference>
<dbReference type="InterPro" id="IPR011990">
    <property type="entry name" value="TPR-like_helical_dom_sf"/>
</dbReference>
<feature type="domain" description="C2" evidence="5">
    <location>
        <begin position="773"/>
        <end position="903"/>
    </location>
</feature>
<protein>
    <recommendedName>
        <fullName evidence="5">C2 domain-containing protein</fullName>
    </recommendedName>
</protein>
<evidence type="ECO:0000256" key="4">
    <source>
        <dbReference type="SAM" id="MobiDB-lite"/>
    </source>
</evidence>
<dbReference type="PANTHER" id="PTHR45911">
    <property type="entry name" value="C2 DOMAIN-CONTAINING PROTEIN"/>
    <property type="match status" value="1"/>
</dbReference>
<dbReference type="Proteomes" id="UP000323011">
    <property type="component" value="Unassembled WGS sequence"/>
</dbReference>
<feature type="domain" description="C2" evidence="5">
    <location>
        <begin position="1385"/>
        <end position="1515"/>
    </location>
</feature>
<gene>
    <name evidence="6" type="ORF">FNF29_07134</name>
</gene>
<dbReference type="InterPro" id="IPR035892">
    <property type="entry name" value="C2_domain_sf"/>
</dbReference>
<evidence type="ECO:0000313" key="6">
    <source>
        <dbReference type="EMBL" id="KAA0147789.1"/>
    </source>
</evidence>
<keyword evidence="3" id="KW-0802">TPR repeat</keyword>
<feature type="region of interest" description="Disordered" evidence="4">
    <location>
        <begin position="253"/>
        <end position="406"/>
    </location>
</feature>
<feature type="repeat" description="TPR" evidence="3">
    <location>
        <begin position="102"/>
        <end position="135"/>
    </location>
</feature>
<dbReference type="PANTHER" id="PTHR45911:SF4">
    <property type="entry name" value="MULTIPLE C2 AND TRANSMEMBRANE DOMAIN-CONTAINING PROTEIN"/>
    <property type="match status" value="1"/>
</dbReference>
<evidence type="ECO:0000256" key="2">
    <source>
        <dbReference type="ARBA" id="ARBA00022837"/>
    </source>
</evidence>
<feature type="domain" description="C2" evidence="5">
    <location>
        <begin position="1844"/>
        <end position="1974"/>
    </location>
</feature>
<evidence type="ECO:0000259" key="5">
    <source>
        <dbReference type="PROSITE" id="PS50004"/>
    </source>
</evidence>
<dbReference type="PROSITE" id="PS50005">
    <property type="entry name" value="TPR"/>
    <property type="match status" value="1"/>
</dbReference>
<feature type="domain" description="C2" evidence="5">
    <location>
        <begin position="622"/>
        <end position="750"/>
    </location>
</feature>
<dbReference type="OMA" id="FVERCEG"/>
<dbReference type="Gene3D" id="1.25.40.10">
    <property type="entry name" value="Tetratricopeptide repeat domain"/>
    <property type="match status" value="1"/>
</dbReference>
<dbReference type="Pfam" id="PF00168">
    <property type="entry name" value="C2"/>
    <property type="match status" value="10"/>
</dbReference>
<dbReference type="GO" id="GO:0005509">
    <property type="term" value="F:calcium ion binding"/>
    <property type="evidence" value="ECO:0007669"/>
    <property type="project" value="TreeGrafter"/>
</dbReference>
<feature type="domain" description="C2" evidence="5">
    <location>
        <begin position="1997"/>
        <end position="2127"/>
    </location>
</feature>
<dbReference type="InterPro" id="IPR019734">
    <property type="entry name" value="TPR_rpt"/>
</dbReference>
<dbReference type="EMBL" id="VLTN01000061">
    <property type="protein sequence ID" value="KAA0147789.1"/>
    <property type="molecule type" value="Genomic_DNA"/>
</dbReference>